<dbReference type="AlphaFoldDB" id="A0A8J6LPR6"/>
<comment type="pathway">
    <text evidence="2">Carbohydrate metabolism; galactose metabolism.</text>
</comment>
<evidence type="ECO:0000256" key="4">
    <source>
        <dbReference type="ARBA" id="ARBA00022723"/>
    </source>
</evidence>
<dbReference type="PROSITE" id="PS50222">
    <property type="entry name" value="EF_HAND_2"/>
    <property type="match status" value="1"/>
</dbReference>
<dbReference type="PROSITE" id="PS00020">
    <property type="entry name" value="ACTININ_2"/>
    <property type="match status" value="1"/>
</dbReference>
<comment type="catalytic activity">
    <reaction evidence="1">
        <text>alpha-D-galactose = beta-D-galactose</text>
        <dbReference type="Rhea" id="RHEA:28675"/>
        <dbReference type="ChEBI" id="CHEBI:27667"/>
        <dbReference type="ChEBI" id="CHEBI:28061"/>
        <dbReference type="EC" id="5.1.3.3"/>
    </reaction>
    <physiologicalReaction direction="right-to-left" evidence="1">
        <dbReference type="Rhea" id="RHEA:28677"/>
    </physiologicalReaction>
</comment>
<evidence type="ECO:0000256" key="8">
    <source>
        <dbReference type="ARBA" id="ARBA00023235"/>
    </source>
</evidence>
<dbReference type="FunFam" id="1.10.238.10:FF:000263">
    <property type="entry name" value="plastin-1 isoform X2"/>
    <property type="match status" value="1"/>
</dbReference>
<dbReference type="EMBL" id="JABDTM020010645">
    <property type="protein sequence ID" value="KAH0820836.1"/>
    <property type="molecule type" value="Genomic_DNA"/>
</dbReference>
<comment type="caution">
    <text evidence="14">The sequence shown here is derived from an EMBL/GenBank/DDBJ whole genome shotgun (WGS) entry which is preliminary data.</text>
</comment>
<dbReference type="GO" id="GO:0032432">
    <property type="term" value="C:actin filament bundle"/>
    <property type="evidence" value="ECO:0007669"/>
    <property type="project" value="TreeGrafter"/>
</dbReference>
<dbReference type="CDD" id="cd21301">
    <property type="entry name" value="CH_PLS_rpt4"/>
    <property type="match status" value="1"/>
</dbReference>
<dbReference type="InterPro" id="IPR018247">
    <property type="entry name" value="EF_Hand_1_Ca_BS"/>
</dbReference>
<keyword evidence="15" id="KW-1185">Reference proteome</keyword>
<dbReference type="FunFam" id="1.10.418.10:FF:000010">
    <property type="entry name" value="Plastin-3 isoform 1"/>
    <property type="match status" value="1"/>
</dbReference>
<dbReference type="Gene3D" id="2.70.98.10">
    <property type="match status" value="1"/>
</dbReference>
<evidence type="ECO:0000256" key="9">
    <source>
        <dbReference type="ARBA" id="ARBA00023277"/>
    </source>
</evidence>
<dbReference type="InterPro" id="IPR039959">
    <property type="entry name" value="Fimbrin/Plastin"/>
</dbReference>
<evidence type="ECO:0000256" key="7">
    <source>
        <dbReference type="ARBA" id="ARBA00023203"/>
    </source>
</evidence>
<evidence type="ECO:0000313" key="15">
    <source>
        <dbReference type="Proteomes" id="UP000719412"/>
    </source>
</evidence>
<dbReference type="CDD" id="cd09019">
    <property type="entry name" value="galactose_mutarotase_like"/>
    <property type="match status" value="1"/>
</dbReference>
<dbReference type="InterPro" id="IPR001715">
    <property type="entry name" value="CH_dom"/>
</dbReference>
<feature type="domain" description="Calponin-homology (CH)" evidence="12">
    <location>
        <begin position="762"/>
        <end position="870"/>
    </location>
</feature>
<dbReference type="SUPFAM" id="SSF74650">
    <property type="entry name" value="Galactose mutarotase-like"/>
    <property type="match status" value="1"/>
</dbReference>
<dbReference type="PANTHER" id="PTHR19961">
    <property type="entry name" value="FIMBRIN/PLASTIN"/>
    <property type="match status" value="1"/>
</dbReference>
<dbReference type="FunFam" id="1.10.418.10:FF:000066">
    <property type="entry name" value="plastin-1 isoform X2"/>
    <property type="match status" value="1"/>
</dbReference>
<evidence type="ECO:0000313" key="14">
    <source>
        <dbReference type="EMBL" id="KAH0820836.1"/>
    </source>
</evidence>
<dbReference type="PROSITE" id="PS00545">
    <property type="entry name" value="ALDOSE_1_EPIMERASE"/>
    <property type="match status" value="1"/>
</dbReference>
<evidence type="ECO:0000256" key="3">
    <source>
        <dbReference type="ARBA" id="ARBA00021023"/>
    </source>
</evidence>
<evidence type="ECO:0000256" key="5">
    <source>
        <dbReference type="ARBA" id="ARBA00022737"/>
    </source>
</evidence>
<dbReference type="Pfam" id="PF01263">
    <property type="entry name" value="Aldose_epim"/>
    <property type="match status" value="1"/>
</dbReference>
<comment type="function">
    <text evidence="11">Mutarotase that catalyzes the interconversion of beta-D-galactose and alpha-D-galactose during galactose metabolism. Beta-D-galactose is metabolized in the liver into glucose 1-phosphate, the primary metabolic fuel, by the action of four enzymes that constitute the Leloir pathway: GALM, GALK1 (galactokinase), GALT (galactose-1-phosphate uridylyltransferase) and GALE (UDP-galactose-4'-epimerase). Involved in the maintenance of the equilibrium between the beta- and alpha-anomers of galactose, therefore ensuring a sufficient supply of the alpha-anomer for GALK1. Also active on D-glucose although shows a preference for galactose over glucose.</text>
</comment>
<feature type="domain" description="EF-hand" evidence="13">
    <location>
        <begin position="273"/>
        <end position="297"/>
    </location>
</feature>
<dbReference type="PROSITE" id="PS50021">
    <property type="entry name" value="CH"/>
    <property type="match status" value="4"/>
</dbReference>
<dbReference type="InterPro" id="IPR011992">
    <property type="entry name" value="EF-hand-dom_pair"/>
</dbReference>
<dbReference type="UniPathway" id="UPA00214"/>
<reference evidence="14" key="1">
    <citation type="journal article" date="2020" name="J Insects Food Feed">
        <title>The yellow mealworm (Tenebrio molitor) genome: a resource for the emerging insects as food and feed industry.</title>
        <authorList>
            <person name="Eriksson T."/>
            <person name="Andere A."/>
            <person name="Kelstrup H."/>
            <person name="Emery V."/>
            <person name="Picard C."/>
        </authorList>
    </citation>
    <scope>NUCLEOTIDE SEQUENCE</scope>
    <source>
        <strain evidence="14">Stoneville</strain>
        <tissue evidence="14">Whole head</tissue>
    </source>
</reference>
<dbReference type="GO" id="GO:0051017">
    <property type="term" value="P:actin filament bundle assembly"/>
    <property type="evidence" value="ECO:0007669"/>
    <property type="project" value="InterPro"/>
</dbReference>
<dbReference type="PROSITE" id="PS00018">
    <property type="entry name" value="EF_HAND_1"/>
    <property type="match status" value="1"/>
</dbReference>
<dbReference type="GO" id="GO:0051639">
    <property type="term" value="P:actin filament network formation"/>
    <property type="evidence" value="ECO:0007669"/>
    <property type="project" value="TreeGrafter"/>
</dbReference>
<dbReference type="PROSITE" id="PS00019">
    <property type="entry name" value="ACTININ_1"/>
    <property type="match status" value="1"/>
</dbReference>
<dbReference type="GO" id="GO:0051015">
    <property type="term" value="F:actin filament binding"/>
    <property type="evidence" value="ECO:0007669"/>
    <property type="project" value="InterPro"/>
</dbReference>
<accession>A0A8J6LPR6</accession>
<evidence type="ECO:0000256" key="11">
    <source>
        <dbReference type="ARBA" id="ARBA00045743"/>
    </source>
</evidence>
<keyword evidence="8" id="KW-0413">Isomerase</keyword>
<dbReference type="InterPro" id="IPR002048">
    <property type="entry name" value="EF_hand_dom"/>
</dbReference>
<evidence type="ECO:0000256" key="10">
    <source>
        <dbReference type="ARBA" id="ARBA00032729"/>
    </source>
</evidence>
<name>A0A8J6LPR6_TENMO</name>
<dbReference type="GO" id="GO:0005509">
    <property type="term" value="F:calcium ion binding"/>
    <property type="evidence" value="ECO:0007669"/>
    <property type="project" value="InterPro"/>
</dbReference>
<keyword evidence="7" id="KW-0009">Actin-binding</keyword>
<dbReference type="SUPFAM" id="SSF47473">
    <property type="entry name" value="EF-hand"/>
    <property type="match status" value="1"/>
</dbReference>
<dbReference type="CDD" id="cd21295">
    <property type="entry name" value="CH_PLS_rpt2"/>
    <property type="match status" value="1"/>
</dbReference>
<proteinExistence type="predicted"/>
<evidence type="ECO:0000256" key="2">
    <source>
        <dbReference type="ARBA" id="ARBA00004947"/>
    </source>
</evidence>
<dbReference type="FunFam" id="1.10.418.10:FF:000042">
    <property type="entry name" value="Fimbrin, putative"/>
    <property type="match status" value="1"/>
</dbReference>
<organism evidence="14 15">
    <name type="scientific">Tenebrio molitor</name>
    <name type="common">Yellow mealworm beetle</name>
    <dbReference type="NCBI Taxonomy" id="7067"/>
    <lineage>
        <taxon>Eukaryota</taxon>
        <taxon>Metazoa</taxon>
        <taxon>Ecdysozoa</taxon>
        <taxon>Arthropoda</taxon>
        <taxon>Hexapoda</taxon>
        <taxon>Insecta</taxon>
        <taxon>Pterygota</taxon>
        <taxon>Neoptera</taxon>
        <taxon>Endopterygota</taxon>
        <taxon>Coleoptera</taxon>
        <taxon>Polyphaga</taxon>
        <taxon>Cucujiformia</taxon>
        <taxon>Tenebrionidae</taxon>
        <taxon>Tenebrio</taxon>
    </lineage>
</organism>
<dbReference type="SUPFAM" id="SSF47576">
    <property type="entry name" value="Calponin-homology domain, CH-domain"/>
    <property type="match status" value="1"/>
</dbReference>
<dbReference type="InterPro" id="IPR014718">
    <property type="entry name" value="GH-type_carb-bd"/>
</dbReference>
<dbReference type="Pfam" id="PF00307">
    <property type="entry name" value="CH"/>
    <property type="match status" value="4"/>
</dbReference>
<dbReference type="InterPro" id="IPR001589">
    <property type="entry name" value="Actinin_actin-bd_CS"/>
</dbReference>
<dbReference type="GO" id="GO:0005884">
    <property type="term" value="C:actin filament"/>
    <property type="evidence" value="ECO:0007669"/>
    <property type="project" value="TreeGrafter"/>
</dbReference>
<keyword evidence="5" id="KW-0677">Repeat</keyword>
<reference evidence="14" key="2">
    <citation type="submission" date="2021-08" db="EMBL/GenBank/DDBJ databases">
        <authorList>
            <person name="Eriksson T."/>
        </authorList>
    </citation>
    <scope>NUCLEOTIDE SEQUENCE</scope>
    <source>
        <strain evidence="14">Stoneville</strain>
        <tissue evidence="14">Whole head</tissue>
    </source>
</reference>
<evidence type="ECO:0000256" key="6">
    <source>
        <dbReference type="ARBA" id="ARBA00022837"/>
    </source>
</evidence>
<keyword evidence="4" id="KW-0479">Metal-binding</keyword>
<dbReference type="InterPro" id="IPR036872">
    <property type="entry name" value="CH_dom_sf"/>
</dbReference>
<dbReference type="CDD" id="cd00051">
    <property type="entry name" value="EFh"/>
    <property type="match status" value="1"/>
</dbReference>
<dbReference type="InterPro" id="IPR011013">
    <property type="entry name" value="Gal_mutarotase_sf_dom"/>
</dbReference>
<protein>
    <recommendedName>
        <fullName evidence="3">Galactose mutarotase</fullName>
    </recommendedName>
    <alternativeName>
        <fullName evidence="10">Aldose 1-epimerase</fullName>
    </alternativeName>
</protein>
<dbReference type="GO" id="GO:0005737">
    <property type="term" value="C:cytoplasm"/>
    <property type="evidence" value="ECO:0007669"/>
    <property type="project" value="TreeGrafter"/>
</dbReference>
<keyword evidence="9" id="KW-0119">Carbohydrate metabolism</keyword>
<dbReference type="InterPro" id="IPR018052">
    <property type="entry name" value="Ald1_epimerase_CS"/>
</dbReference>
<feature type="domain" description="Calponin-homology (CH)" evidence="12">
    <location>
        <begin position="640"/>
        <end position="749"/>
    </location>
</feature>
<dbReference type="PANTHER" id="PTHR19961:SF18">
    <property type="entry name" value="FI19014P1"/>
    <property type="match status" value="1"/>
</dbReference>
<gene>
    <name evidence="14" type="ORF">GEV33_001956</name>
</gene>
<dbReference type="GO" id="GO:0030246">
    <property type="term" value="F:carbohydrate binding"/>
    <property type="evidence" value="ECO:0007669"/>
    <property type="project" value="InterPro"/>
</dbReference>
<sequence length="879" mass="98557">MVGYQGFNPYFGATVGRAANRIGLGQFKCLNEIIQVVWEHFVDGNKLILSYHSADLEEGYPGDLVVHTIFELTDSNEFLVEFKATTTKPTYVNLTNHSYFNLAGHNAGAAELYKHVVCINADQITDVDEDSIPTGKLLPVADTVFDLRVPKILGDLINKVPKSTGFDHNFCITKGPEQGTTFVARVYHPESGRVLEVYSNQPGVQFYTSNYFPENAKSKETLTGKDGWSNCNDYAGRILRKHYEVPYFLPNTSENIALNWIFMGGPGQGAHMHIDKNGDGYIDLKELRDALDACGFKIPGFKARALEDEFNNSNRARIPGKMTLEEFQKLCSDLKANEVASTFKMAVTKRENLQHLGGTSEASNEGTTHSVRVEEQLAFSDWVNSNLAHDPDLKNLLPIDPEGKLLYDKVKNGILLCKIINHSCPDTIDERAINKKNLTLYTKLENLTLALSSSQAIGCNVINIDAHNLSKGTPHLVLGLLWQIIRIGLFNQITLEHCPGLTTLLSEDEKIEDLMKLSPEAILLRWVNYHLERAGVSRRINNFQSDITDSEVYSHLLRQIAPQEAEVNTDALMERDLHERAEIMLQQAAKLKCRAFVTPQDVVNGVYKLNLAFVANLFNNHPGLNETNGVLEGYETVEETREERTYRNWINSMGVSPHVNWLYSDLADGIVVFQLYDIIKPNIVNWNKVHRKFTNPRKKFMEKLENCNYAIELGREIRFSLVGIAGQDINEGNVTLTLALIWQLMRAYTLTVLSQLAESGNPIVEKEIVQWVNNKLNSAGKNSSIRSFQDSSIADAKVVIDLIDAIKPGAINYDLLKIGGTEEDNLANAKYAISMSRKAGARVYALPEDIAEVKPKMVMTVFACLMALDYTPTMDSRRQ</sequence>
<evidence type="ECO:0000259" key="12">
    <source>
        <dbReference type="PROSITE" id="PS50021"/>
    </source>
</evidence>
<dbReference type="InterPro" id="IPR047215">
    <property type="entry name" value="Galactose_mutarotase-like"/>
</dbReference>
<evidence type="ECO:0000259" key="13">
    <source>
        <dbReference type="PROSITE" id="PS50222"/>
    </source>
</evidence>
<evidence type="ECO:0000256" key="1">
    <source>
        <dbReference type="ARBA" id="ARBA00001712"/>
    </source>
</evidence>
<dbReference type="Proteomes" id="UP000719412">
    <property type="component" value="Unassembled WGS sequence"/>
</dbReference>
<keyword evidence="6" id="KW-0106">Calcium</keyword>
<dbReference type="SMART" id="SM00033">
    <property type="entry name" value="CH"/>
    <property type="match status" value="4"/>
</dbReference>
<dbReference type="GO" id="GO:0006012">
    <property type="term" value="P:galactose metabolic process"/>
    <property type="evidence" value="ECO:0007669"/>
    <property type="project" value="UniProtKB-UniPathway"/>
</dbReference>
<feature type="domain" description="Calponin-homology (CH)" evidence="12">
    <location>
        <begin position="517"/>
        <end position="622"/>
    </location>
</feature>
<dbReference type="InterPro" id="IPR008183">
    <property type="entry name" value="Aldose_1/G6P_1-epimerase"/>
</dbReference>
<feature type="domain" description="Calponin-homology (CH)" evidence="12">
    <location>
        <begin position="373"/>
        <end position="489"/>
    </location>
</feature>
<dbReference type="CDD" id="cd21298">
    <property type="entry name" value="CH_PLS_rpt3"/>
    <property type="match status" value="1"/>
</dbReference>
<dbReference type="GO" id="GO:0004034">
    <property type="term" value="F:aldose 1-epimerase activity"/>
    <property type="evidence" value="ECO:0007669"/>
    <property type="project" value="UniProtKB-EC"/>
</dbReference>
<dbReference type="CDD" id="cd21292">
    <property type="entry name" value="CH_PLS_rpt1"/>
    <property type="match status" value="1"/>
</dbReference>
<dbReference type="Gene3D" id="1.10.238.10">
    <property type="entry name" value="EF-hand"/>
    <property type="match status" value="1"/>
</dbReference>
<dbReference type="Gene3D" id="1.10.418.10">
    <property type="entry name" value="Calponin-like domain"/>
    <property type="match status" value="4"/>
</dbReference>